<keyword evidence="1" id="KW-0812">Transmembrane</keyword>
<reference evidence="2" key="1">
    <citation type="submission" date="2021-01" db="EMBL/GenBank/DDBJ databases">
        <authorList>
            <person name="Corre E."/>
            <person name="Pelletier E."/>
            <person name="Niang G."/>
            <person name="Scheremetjew M."/>
            <person name="Finn R."/>
            <person name="Kale V."/>
            <person name="Holt S."/>
            <person name="Cochrane G."/>
            <person name="Meng A."/>
            <person name="Brown T."/>
            <person name="Cohen L."/>
        </authorList>
    </citation>
    <scope>NUCLEOTIDE SEQUENCE</scope>
    <source>
        <strain evidence="2">308</strain>
    </source>
</reference>
<gene>
    <name evidence="2" type="ORF">CHYS00102_LOCUS5225</name>
</gene>
<organism evidence="2">
    <name type="scientific">Corethron hystrix</name>
    <dbReference type="NCBI Taxonomy" id="216773"/>
    <lineage>
        <taxon>Eukaryota</taxon>
        <taxon>Sar</taxon>
        <taxon>Stramenopiles</taxon>
        <taxon>Ochrophyta</taxon>
        <taxon>Bacillariophyta</taxon>
        <taxon>Coscinodiscophyceae</taxon>
        <taxon>Corethrophycidae</taxon>
        <taxon>Corethrales</taxon>
        <taxon>Corethraceae</taxon>
        <taxon>Corethron</taxon>
    </lineage>
</organism>
<dbReference type="EMBL" id="HBFR01007263">
    <property type="protein sequence ID" value="CAD8878041.1"/>
    <property type="molecule type" value="Transcribed_RNA"/>
</dbReference>
<sequence>MAIPKSDNPQTLQSKMPIKHLPKMSLTHPSVDPSQIEGREIESALAPINTFSLGAFENVSLHLPIFKLELSKMSNFLSLESLDTLNKLTDRLIQRIFIKRMNIQYSTVQFSTLFLSQRLHHEGNLTLKLKKIAFIRSLKNDFARQTYNMTADGILSSSYLEYALKNVYETYSKSLIEYCLDSSEGLNFRELKTLTFLGFVSTSELETGKKHISTSDDNIELKQHTIRGAFGVSFIFCVLIASFVTRYIFLKSNKEA</sequence>
<proteinExistence type="predicted"/>
<evidence type="ECO:0000256" key="1">
    <source>
        <dbReference type="SAM" id="Phobius"/>
    </source>
</evidence>
<protein>
    <submittedName>
        <fullName evidence="2">Uncharacterized protein</fullName>
    </submittedName>
</protein>
<evidence type="ECO:0000313" key="2">
    <source>
        <dbReference type="EMBL" id="CAD8878041.1"/>
    </source>
</evidence>
<keyword evidence="1" id="KW-1133">Transmembrane helix</keyword>
<accession>A0A7S1B874</accession>
<dbReference type="AlphaFoldDB" id="A0A7S1B874"/>
<feature type="transmembrane region" description="Helical" evidence="1">
    <location>
        <begin position="228"/>
        <end position="249"/>
    </location>
</feature>
<keyword evidence="1" id="KW-0472">Membrane</keyword>
<name>A0A7S1B874_9STRA</name>